<keyword evidence="8 11" id="KW-0249">Electron transport</keyword>
<proteinExistence type="inferred from homology"/>
<evidence type="ECO:0000256" key="10">
    <source>
        <dbReference type="ARBA" id="ARBA00023136"/>
    </source>
</evidence>
<evidence type="ECO:0000256" key="2">
    <source>
        <dbReference type="ARBA" id="ARBA00005882"/>
    </source>
</evidence>
<dbReference type="InterPro" id="IPR038532">
    <property type="entry name" value="NDUFS4-like_sf"/>
</dbReference>
<comment type="function">
    <text evidence="1 11">Accessory subunit of the mitochondrial membrane respiratory chain NADH dehydrogenase (Complex I), that is believed not to be involved in catalysis. Complex I functions in the transfer of electrons from NADH to the respiratory chain. The immediate electron acceptor for the enzyme is believed to be ubiquinone.</text>
</comment>
<dbReference type="EMBL" id="KB199650">
    <property type="protein sequence ID" value="ESP05265.1"/>
    <property type="molecule type" value="Genomic_DNA"/>
</dbReference>
<protein>
    <recommendedName>
        <fullName evidence="3 11">NADH dehydrogenase [ubiquinone] iron-sulfur protein 4, mitochondrial</fullName>
    </recommendedName>
</protein>
<evidence type="ECO:0000256" key="6">
    <source>
        <dbReference type="ARBA" id="ARBA00022792"/>
    </source>
</evidence>
<dbReference type="GO" id="GO:0005743">
    <property type="term" value="C:mitochondrial inner membrane"/>
    <property type="evidence" value="ECO:0007669"/>
    <property type="project" value="UniProtKB-SubCell"/>
</dbReference>
<accession>V4CRW4</accession>
<organism evidence="12 13">
    <name type="scientific">Lottia gigantea</name>
    <name type="common">Giant owl limpet</name>
    <dbReference type="NCBI Taxonomy" id="225164"/>
    <lineage>
        <taxon>Eukaryota</taxon>
        <taxon>Metazoa</taxon>
        <taxon>Spiralia</taxon>
        <taxon>Lophotrochozoa</taxon>
        <taxon>Mollusca</taxon>
        <taxon>Gastropoda</taxon>
        <taxon>Patellogastropoda</taxon>
        <taxon>Lottioidea</taxon>
        <taxon>Lottiidae</taxon>
        <taxon>Lottia</taxon>
    </lineage>
</organism>
<keyword evidence="6 11" id="KW-0999">Mitochondrion inner membrane</keyword>
<reference evidence="12 13" key="1">
    <citation type="journal article" date="2013" name="Nature">
        <title>Insights into bilaterian evolution from three spiralian genomes.</title>
        <authorList>
            <person name="Simakov O."/>
            <person name="Marletaz F."/>
            <person name="Cho S.J."/>
            <person name="Edsinger-Gonzales E."/>
            <person name="Havlak P."/>
            <person name="Hellsten U."/>
            <person name="Kuo D.H."/>
            <person name="Larsson T."/>
            <person name="Lv J."/>
            <person name="Arendt D."/>
            <person name="Savage R."/>
            <person name="Osoegawa K."/>
            <person name="de Jong P."/>
            <person name="Grimwood J."/>
            <person name="Chapman J.A."/>
            <person name="Shapiro H."/>
            <person name="Aerts A."/>
            <person name="Otillar R.P."/>
            <person name="Terry A.Y."/>
            <person name="Boore J.L."/>
            <person name="Grigoriev I.V."/>
            <person name="Lindberg D.R."/>
            <person name="Seaver E.C."/>
            <person name="Weisblat D.A."/>
            <person name="Putnam N.H."/>
            <person name="Rokhsar D.S."/>
        </authorList>
    </citation>
    <scope>NUCLEOTIDE SEQUENCE [LARGE SCALE GENOMIC DNA]</scope>
</reference>
<evidence type="ECO:0000313" key="12">
    <source>
        <dbReference type="EMBL" id="ESP05265.1"/>
    </source>
</evidence>
<gene>
    <name evidence="12" type="ORF">LOTGIDRAFT_102351</name>
</gene>
<dbReference type="PANTHER" id="PTHR12219:SF8">
    <property type="entry name" value="NADH DEHYDROGENASE [UBIQUINONE] IRON-SULFUR PROTEIN 4, MITOCHONDRIAL"/>
    <property type="match status" value="1"/>
</dbReference>
<evidence type="ECO:0000256" key="9">
    <source>
        <dbReference type="ARBA" id="ARBA00023128"/>
    </source>
</evidence>
<evidence type="ECO:0000256" key="8">
    <source>
        <dbReference type="ARBA" id="ARBA00022982"/>
    </source>
</evidence>
<keyword evidence="7 11" id="KW-0809">Transit peptide</keyword>
<evidence type="ECO:0000256" key="1">
    <source>
        <dbReference type="ARBA" id="ARBA00003195"/>
    </source>
</evidence>
<name>V4CRW4_LOTGI</name>
<evidence type="ECO:0000313" key="13">
    <source>
        <dbReference type="Proteomes" id="UP000030746"/>
    </source>
</evidence>
<evidence type="ECO:0000256" key="4">
    <source>
        <dbReference type="ARBA" id="ARBA00022448"/>
    </source>
</evidence>
<evidence type="ECO:0000256" key="11">
    <source>
        <dbReference type="RuleBase" id="RU367010"/>
    </source>
</evidence>
<dbReference type="FunFam" id="3.30.160.190:FF:000001">
    <property type="entry name" value="NADH-ubiquinone oxidoreductase 21 kDa subunit mitochondrial"/>
    <property type="match status" value="1"/>
</dbReference>
<dbReference type="InterPro" id="IPR006885">
    <property type="entry name" value="NADH_UbQ_FeS_4_mit-like"/>
</dbReference>
<dbReference type="GO" id="GO:0022900">
    <property type="term" value="P:electron transport chain"/>
    <property type="evidence" value="ECO:0007669"/>
    <property type="project" value="InterPro"/>
</dbReference>
<dbReference type="KEGG" id="lgi:LOTGIDRAFT_102351"/>
<dbReference type="CTD" id="20229599"/>
<evidence type="ECO:0000256" key="5">
    <source>
        <dbReference type="ARBA" id="ARBA00022660"/>
    </source>
</evidence>
<dbReference type="PANTHER" id="PTHR12219">
    <property type="entry name" value="NADH-UBIQUINONE OXIDOREDUCTASE"/>
    <property type="match status" value="1"/>
</dbReference>
<comment type="subcellular location">
    <subcellularLocation>
        <location evidence="11">Mitochondrion inner membrane</location>
        <topology evidence="11">Peripheral membrane protein</topology>
        <orientation evidence="11">Matrix side</orientation>
    </subcellularLocation>
</comment>
<keyword evidence="5 11" id="KW-0679">Respiratory chain</keyword>
<evidence type="ECO:0000256" key="3">
    <source>
        <dbReference type="ARBA" id="ARBA00015796"/>
    </source>
</evidence>
<dbReference type="AlphaFoldDB" id="V4CRW4"/>
<keyword evidence="10 11" id="KW-0472">Membrane</keyword>
<evidence type="ECO:0000256" key="7">
    <source>
        <dbReference type="ARBA" id="ARBA00022946"/>
    </source>
</evidence>
<dbReference type="HOGENOM" id="CLU_077196_2_1_1"/>
<dbReference type="OrthoDB" id="3089at2759"/>
<keyword evidence="9 11" id="KW-0496">Mitochondrion</keyword>
<keyword evidence="13" id="KW-1185">Reference proteome</keyword>
<dbReference type="OMA" id="GTIMKFD"/>
<dbReference type="RefSeq" id="XP_009043810.1">
    <property type="nucleotide sequence ID" value="XM_009045562.1"/>
</dbReference>
<dbReference type="Pfam" id="PF04800">
    <property type="entry name" value="NDUS4"/>
    <property type="match status" value="1"/>
</dbReference>
<sequence>MDISAISGVPEEHRKTRMVRIFVPARNAMQSGSYGTRNWKIEFDQRERWENPLMGWVSSADPLSTMNCEFNTVEQAQKFCEKNGWEYFVEKPHVPTFKKKNYGDNYSWNKRTRKSTK</sequence>
<dbReference type="Proteomes" id="UP000030746">
    <property type="component" value="Unassembled WGS sequence"/>
</dbReference>
<dbReference type="Gene3D" id="3.30.160.190">
    <property type="entry name" value="atu1810 like domain"/>
    <property type="match status" value="1"/>
</dbReference>
<dbReference type="STRING" id="225164.V4CRW4"/>
<comment type="similarity">
    <text evidence="2 11">Belongs to the complex I NDUFS4 subunit family.</text>
</comment>
<keyword evidence="4 11" id="KW-0813">Transport</keyword>
<dbReference type="GeneID" id="20229599"/>